<organism evidence="2 3">
    <name type="scientific">Marchantia polymorpha subsp. ruderalis</name>
    <dbReference type="NCBI Taxonomy" id="1480154"/>
    <lineage>
        <taxon>Eukaryota</taxon>
        <taxon>Viridiplantae</taxon>
        <taxon>Streptophyta</taxon>
        <taxon>Embryophyta</taxon>
        <taxon>Marchantiophyta</taxon>
        <taxon>Marchantiopsida</taxon>
        <taxon>Marchantiidae</taxon>
        <taxon>Marchantiales</taxon>
        <taxon>Marchantiaceae</taxon>
        <taxon>Marchantia</taxon>
    </lineage>
</organism>
<feature type="compositionally biased region" description="Basic and acidic residues" evidence="1">
    <location>
        <begin position="26"/>
        <end position="38"/>
    </location>
</feature>
<proteinExistence type="predicted"/>
<protein>
    <submittedName>
        <fullName evidence="2">Uncharacterized protein</fullName>
    </submittedName>
</protein>
<feature type="compositionally biased region" description="Basic and acidic residues" evidence="1">
    <location>
        <begin position="1"/>
        <end position="13"/>
    </location>
</feature>
<dbReference type="EMBL" id="LVLJ01003965">
    <property type="protein sequence ID" value="OAE18969.1"/>
    <property type="molecule type" value="Genomic_DNA"/>
</dbReference>
<keyword evidence="3" id="KW-1185">Reference proteome</keyword>
<dbReference type="AlphaFoldDB" id="A0A176VDN4"/>
<accession>A0A176VDN4</accession>
<evidence type="ECO:0000313" key="3">
    <source>
        <dbReference type="Proteomes" id="UP000077202"/>
    </source>
</evidence>
<feature type="region of interest" description="Disordered" evidence="1">
    <location>
        <begin position="1"/>
        <end position="79"/>
    </location>
</feature>
<sequence length="171" mass="17984">MTHADRSDYRGGEIDGSATLNLESRPNLDEGPRAHGRDSGTGQGSRDAGMETDDTGIGSPSGIAGADEDDDVCLPRERASGGIIAQQHNGKEVVIMRPCDDADERSRCGCGCACPQGFVAQLRFGVRHQQQLPDALPCRTVALEAALTGARVPSACEKRRRHCAPLLGSSG</sequence>
<dbReference type="Proteomes" id="UP000077202">
    <property type="component" value="Unassembled WGS sequence"/>
</dbReference>
<gene>
    <name evidence="2" type="ORF">AXG93_461s1100</name>
</gene>
<evidence type="ECO:0000256" key="1">
    <source>
        <dbReference type="SAM" id="MobiDB-lite"/>
    </source>
</evidence>
<reference evidence="2" key="1">
    <citation type="submission" date="2016-03" db="EMBL/GenBank/DDBJ databases">
        <title>Mechanisms controlling the formation of the plant cell surface in tip-growing cells are functionally conserved among land plants.</title>
        <authorList>
            <person name="Honkanen S."/>
            <person name="Jones V.A."/>
            <person name="Morieri G."/>
            <person name="Champion C."/>
            <person name="Hetherington A.J."/>
            <person name="Kelly S."/>
            <person name="Saint-Marcoux D."/>
            <person name="Proust H."/>
            <person name="Prescott H."/>
            <person name="Dolan L."/>
        </authorList>
    </citation>
    <scope>NUCLEOTIDE SEQUENCE [LARGE SCALE GENOMIC DNA]</scope>
    <source>
        <tissue evidence="2">Whole gametophyte</tissue>
    </source>
</reference>
<comment type="caution">
    <text evidence="2">The sequence shown here is derived from an EMBL/GenBank/DDBJ whole genome shotgun (WGS) entry which is preliminary data.</text>
</comment>
<evidence type="ECO:0000313" key="2">
    <source>
        <dbReference type="EMBL" id="OAE18969.1"/>
    </source>
</evidence>
<name>A0A176VDN4_MARPO</name>